<evidence type="ECO:0000313" key="1">
    <source>
        <dbReference type="EMBL" id="TDN47534.1"/>
    </source>
</evidence>
<proteinExistence type="predicted"/>
<gene>
    <name evidence="1" type="ORF">C7389_11944</name>
</gene>
<dbReference type="PANTHER" id="PTHR38767:SF1">
    <property type="entry name" value="DNA POLYMERASE III SUBUNIT CHI"/>
    <property type="match status" value="1"/>
</dbReference>
<dbReference type="GO" id="GO:0032298">
    <property type="term" value="P:positive regulation of DNA-templated DNA replication initiation"/>
    <property type="evidence" value="ECO:0007669"/>
    <property type="project" value="TreeGrafter"/>
</dbReference>
<dbReference type="EMBL" id="SNVV01000019">
    <property type="protein sequence ID" value="TDN47534.1"/>
    <property type="molecule type" value="Genomic_DNA"/>
</dbReference>
<name>A0A4R6DSF0_9RHOO</name>
<organism evidence="1 2">
    <name type="scientific">Azoarcus indigens</name>
    <dbReference type="NCBI Taxonomy" id="29545"/>
    <lineage>
        <taxon>Bacteria</taxon>
        <taxon>Pseudomonadati</taxon>
        <taxon>Pseudomonadota</taxon>
        <taxon>Betaproteobacteria</taxon>
        <taxon>Rhodocyclales</taxon>
        <taxon>Zoogloeaceae</taxon>
        <taxon>Azoarcus</taxon>
    </lineage>
</organism>
<dbReference type="GO" id="GO:0006260">
    <property type="term" value="P:DNA replication"/>
    <property type="evidence" value="ECO:0007669"/>
    <property type="project" value="InterPro"/>
</dbReference>
<comment type="caution">
    <text evidence="1">The sequence shown here is derived from an EMBL/GenBank/DDBJ whole genome shotgun (WGS) entry which is preliminary data.</text>
</comment>
<keyword evidence="2" id="KW-1185">Reference proteome</keyword>
<dbReference type="AlphaFoldDB" id="A0A4R6DSF0"/>
<dbReference type="PANTHER" id="PTHR38767">
    <property type="entry name" value="DNA POLYMERASE III SUBUNIT CHI"/>
    <property type="match status" value="1"/>
</dbReference>
<dbReference type="GO" id="GO:0003887">
    <property type="term" value="F:DNA-directed DNA polymerase activity"/>
    <property type="evidence" value="ECO:0007669"/>
    <property type="project" value="InterPro"/>
</dbReference>
<dbReference type="InterPro" id="IPR036768">
    <property type="entry name" value="PolIII_chi_sf"/>
</dbReference>
<accession>A0A4R6DSF0</accession>
<sequence>MTKVQFYHNTPDRLALACELVARAHAGGRQVAVRLPDGVQARKLDLMMWTSDPLAFLPHVSNNSPLAAETPVVLGVPGSDTDWPHTDLLVNLAEDLPPGFDRFRMVVEIVGQAEAEKAPARHRWMQYKARELPLKAFDAERRVAL</sequence>
<dbReference type="InterPro" id="IPR007459">
    <property type="entry name" value="DNA_pol3_chi"/>
</dbReference>
<dbReference type="Proteomes" id="UP000295129">
    <property type="component" value="Unassembled WGS sequence"/>
</dbReference>
<protein>
    <submittedName>
        <fullName evidence="1">DNA polymerase III chi subunit</fullName>
    </submittedName>
</protein>
<dbReference type="SUPFAM" id="SSF102400">
    <property type="entry name" value="DNA polymerase III chi subunit"/>
    <property type="match status" value="1"/>
</dbReference>
<dbReference type="Pfam" id="PF04364">
    <property type="entry name" value="DNA_pol3_chi"/>
    <property type="match status" value="1"/>
</dbReference>
<reference evidence="1 2" key="1">
    <citation type="submission" date="2019-03" db="EMBL/GenBank/DDBJ databases">
        <title>Genomic Encyclopedia of Type Strains, Phase IV (KMG-IV): sequencing the most valuable type-strain genomes for metagenomic binning, comparative biology and taxonomic classification.</title>
        <authorList>
            <person name="Goeker M."/>
        </authorList>
    </citation>
    <scope>NUCLEOTIDE SEQUENCE [LARGE SCALE GENOMIC DNA]</scope>
    <source>
        <strain evidence="1 2">DSM 12121</strain>
    </source>
</reference>
<dbReference type="Gene3D" id="3.40.50.10110">
    <property type="entry name" value="DNA polymerase III subunit chi"/>
    <property type="match status" value="1"/>
</dbReference>
<evidence type="ECO:0000313" key="2">
    <source>
        <dbReference type="Proteomes" id="UP000295129"/>
    </source>
</evidence>
<dbReference type="GO" id="GO:0003677">
    <property type="term" value="F:DNA binding"/>
    <property type="evidence" value="ECO:0007669"/>
    <property type="project" value="InterPro"/>
</dbReference>